<reference evidence="1" key="2">
    <citation type="journal article" date="2015" name="Data Brief">
        <title>Shoot transcriptome of the giant reed, Arundo donax.</title>
        <authorList>
            <person name="Barrero R.A."/>
            <person name="Guerrero F.D."/>
            <person name="Moolhuijzen P."/>
            <person name="Goolsby J.A."/>
            <person name="Tidwell J."/>
            <person name="Bellgard S.E."/>
            <person name="Bellgard M.I."/>
        </authorList>
    </citation>
    <scope>NUCLEOTIDE SEQUENCE</scope>
    <source>
        <tissue evidence="1">Shoot tissue taken approximately 20 cm above the soil surface</tissue>
    </source>
</reference>
<evidence type="ECO:0000313" key="1">
    <source>
        <dbReference type="EMBL" id="JAD63617.1"/>
    </source>
</evidence>
<sequence>MTINLSSGPLMHACAGFHSSHAYTQKENIVRHPGIFPTLLFLCSSSIVKVTLMEQATLP</sequence>
<dbReference type="EMBL" id="GBRH01234278">
    <property type="protein sequence ID" value="JAD63617.1"/>
    <property type="molecule type" value="Transcribed_RNA"/>
</dbReference>
<dbReference type="AlphaFoldDB" id="A0A0A9BWL0"/>
<name>A0A0A9BWL0_ARUDO</name>
<organism evidence="1">
    <name type="scientific">Arundo donax</name>
    <name type="common">Giant reed</name>
    <name type="synonym">Donax arundinaceus</name>
    <dbReference type="NCBI Taxonomy" id="35708"/>
    <lineage>
        <taxon>Eukaryota</taxon>
        <taxon>Viridiplantae</taxon>
        <taxon>Streptophyta</taxon>
        <taxon>Embryophyta</taxon>
        <taxon>Tracheophyta</taxon>
        <taxon>Spermatophyta</taxon>
        <taxon>Magnoliopsida</taxon>
        <taxon>Liliopsida</taxon>
        <taxon>Poales</taxon>
        <taxon>Poaceae</taxon>
        <taxon>PACMAD clade</taxon>
        <taxon>Arundinoideae</taxon>
        <taxon>Arundineae</taxon>
        <taxon>Arundo</taxon>
    </lineage>
</organism>
<proteinExistence type="predicted"/>
<accession>A0A0A9BWL0</accession>
<protein>
    <submittedName>
        <fullName evidence="1">Uncharacterized protein</fullName>
    </submittedName>
</protein>
<reference evidence="1" key="1">
    <citation type="submission" date="2014-09" db="EMBL/GenBank/DDBJ databases">
        <authorList>
            <person name="Magalhaes I.L.F."/>
            <person name="Oliveira U."/>
            <person name="Santos F.R."/>
            <person name="Vidigal T.H.D.A."/>
            <person name="Brescovit A.D."/>
            <person name="Santos A.J."/>
        </authorList>
    </citation>
    <scope>NUCLEOTIDE SEQUENCE</scope>
    <source>
        <tissue evidence="1">Shoot tissue taken approximately 20 cm above the soil surface</tissue>
    </source>
</reference>